<evidence type="ECO:0000256" key="5">
    <source>
        <dbReference type="ARBA" id="ARBA00022777"/>
    </source>
</evidence>
<sequence>MKMKRKKFAKRYQIIDEIASGGMATVYKAHDTLLDRYVAIKILDRDLIKDKVIVKRFEREAKAIAQLSHSNIIHVYDFGYEKDHYFIVMELIEGPNLKKLLANQGAFSIHEVVQIGCEIPVN</sequence>
<comment type="catalytic activity">
    <reaction evidence="7">
        <text>L-threonyl-[protein] + ATP = O-phospho-L-threonyl-[protein] + ADP + H(+)</text>
        <dbReference type="Rhea" id="RHEA:46608"/>
        <dbReference type="Rhea" id="RHEA-COMP:11060"/>
        <dbReference type="Rhea" id="RHEA-COMP:11605"/>
        <dbReference type="ChEBI" id="CHEBI:15378"/>
        <dbReference type="ChEBI" id="CHEBI:30013"/>
        <dbReference type="ChEBI" id="CHEBI:30616"/>
        <dbReference type="ChEBI" id="CHEBI:61977"/>
        <dbReference type="ChEBI" id="CHEBI:456216"/>
        <dbReference type="EC" id="2.7.11.1"/>
    </reaction>
</comment>
<dbReference type="SUPFAM" id="SSF56112">
    <property type="entry name" value="Protein kinase-like (PK-like)"/>
    <property type="match status" value="1"/>
</dbReference>
<evidence type="ECO:0000313" key="11">
    <source>
        <dbReference type="Proteomes" id="UP000251213"/>
    </source>
</evidence>
<keyword evidence="3" id="KW-0808">Transferase</keyword>
<evidence type="ECO:0000259" key="9">
    <source>
        <dbReference type="PROSITE" id="PS50011"/>
    </source>
</evidence>
<gene>
    <name evidence="10" type="ORF">DL897_12160</name>
</gene>
<comment type="catalytic activity">
    <reaction evidence="8">
        <text>L-seryl-[protein] + ATP = O-phospho-L-seryl-[protein] + ADP + H(+)</text>
        <dbReference type="Rhea" id="RHEA:17989"/>
        <dbReference type="Rhea" id="RHEA-COMP:9863"/>
        <dbReference type="Rhea" id="RHEA-COMP:11604"/>
        <dbReference type="ChEBI" id="CHEBI:15378"/>
        <dbReference type="ChEBI" id="CHEBI:29999"/>
        <dbReference type="ChEBI" id="CHEBI:30616"/>
        <dbReference type="ChEBI" id="CHEBI:83421"/>
        <dbReference type="ChEBI" id="CHEBI:456216"/>
        <dbReference type="EC" id="2.7.11.1"/>
    </reaction>
</comment>
<comment type="caution">
    <text evidence="10">The sequence shown here is derived from an EMBL/GenBank/DDBJ whole genome shotgun (WGS) entry which is preliminary data.</text>
</comment>
<evidence type="ECO:0000256" key="6">
    <source>
        <dbReference type="ARBA" id="ARBA00022840"/>
    </source>
</evidence>
<keyword evidence="11" id="KW-1185">Reference proteome</keyword>
<keyword evidence="4" id="KW-0547">Nucleotide-binding</keyword>
<evidence type="ECO:0000313" key="10">
    <source>
        <dbReference type="EMBL" id="RAL23430.1"/>
    </source>
</evidence>
<feature type="domain" description="Protein kinase" evidence="9">
    <location>
        <begin position="12"/>
        <end position="122"/>
    </location>
</feature>
<dbReference type="SMART" id="SM00220">
    <property type="entry name" value="S_TKc"/>
    <property type="match status" value="1"/>
</dbReference>
<organism evidence="10 11">
    <name type="scientific">Thermoflavimicrobium daqui</name>
    <dbReference type="NCBI Taxonomy" id="2137476"/>
    <lineage>
        <taxon>Bacteria</taxon>
        <taxon>Bacillati</taxon>
        <taxon>Bacillota</taxon>
        <taxon>Bacilli</taxon>
        <taxon>Bacillales</taxon>
        <taxon>Thermoactinomycetaceae</taxon>
        <taxon>Thermoflavimicrobium</taxon>
    </lineage>
</organism>
<evidence type="ECO:0000256" key="4">
    <source>
        <dbReference type="ARBA" id="ARBA00022741"/>
    </source>
</evidence>
<dbReference type="PROSITE" id="PS50011">
    <property type="entry name" value="PROTEIN_KINASE_DOM"/>
    <property type="match status" value="1"/>
</dbReference>
<reference evidence="10 11" key="1">
    <citation type="submission" date="2018-06" db="EMBL/GenBank/DDBJ databases">
        <title>Thermoflavimicrobium daqus sp. nov., a thermophilic microbe isolated from Moutai-flavour Daqu.</title>
        <authorList>
            <person name="Wang X."/>
            <person name="Zhou H."/>
        </authorList>
    </citation>
    <scope>NUCLEOTIDE SEQUENCE [LARGE SCALE GENOMIC DNA]</scope>
    <source>
        <strain evidence="10 11">FBKL4.011</strain>
    </source>
</reference>
<keyword evidence="5" id="KW-0418">Kinase</keyword>
<accession>A0A364K3L7</accession>
<proteinExistence type="predicted"/>
<dbReference type="Gene3D" id="3.30.200.20">
    <property type="entry name" value="Phosphorylase Kinase, domain 1"/>
    <property type="match status" value="1"/>
</dbReference>
<dbReference type="PANTHER" id="PTHR43289:SF34">
    <property type="entry name" value="SERINE_THREONINE-PROTEIN KINASE YBDM-RELATED"/>
    <property type="match status" value="1"/>
</dbReference>
<dbReference type="GO" id="GO:0004674">
    <property type="term" value="F:protein serine/threonine kinase activity"/>
    <property type="evidence" value="ECO:0007669"/>
    <property type="project" value="UniProtKB-KW"/>
</dbReference>
<keyword evidence="6" id="KW-0067">ATP-binding</keyword>
<protein>
    <recommendedName>
        <fullName evidence="1">non-specific serine/threonine protein kinase</fullName>
        <ecNumber evidence="1">2.7.11.1</ecNumber>
    </recommendedName>
</protein>
<evidence type="ECO:0000256" key="3">
    <source>
        <dbReference type="ARBA" id="ARBA00022679"/>
    </source>
</evidence>
<dbReference type="AlphaFoldDB" id="A0A364K3L7"/>
<dbReference type="InterPro" id="IPR000719">
    <property type="entry name" value="Prot_kinase_dom"/>
</dbReference>
<evidence type="ECO:0000256" key="8">
    <source>
        <dbReference type="ARBA" id="ARBA00048679"/>
    </source>
</evidence>
<dbReference type="CDD" id="cd14014">
    <property type="entry name" value="STKc_PknB_like"/>
    <property type="match status" value="1"/>
</dbReference>
<dbReference type="EMBL" id="QJKK01000006">
    <property type="protein sequence ID" value="RAL23430.1"/>
    <property type="molecule type" value="Genomic_DNA"/>
</dbReference>
<evidence type="ECO:0000256" key="2">
    <source>
        <dbReference type="ARBA" id="ARBA00022527"/>
    </source>
</evidence>
<keyword evidence="2" id="KW-0723">Serine/threonine-protein kinase</keyword>
<dbReference type="GO" id="GO:0005524">
    <property type="term" value="F:ATP binding"/>
    <property type="evidence" value="ECO:0007669"/>
    <property type="project" value="UniProtKB-KW"/>
</dbReference>
<dbReference type="InterPro" id="IPR011009">
    <property type="entry name" value="Kinase-like_dom_sf"/>
</dbReference>
<dbReference type="EC" id="2.7.11.1" evidence="1"/>
<name>A0A364K3L7_9BACL</name>
<dbReference type="Proteomes" id="UP000251213">
    <property type="component" value="Unassembled WGS sequence"/>
</dbReference>
<dbReference type="Pfam" id="PF00069">
    <property type="entry name" value="Pkinase"/>
    <property type="match status" value="1"/>
</dbReference>
<evidence type="ECO:0000256" key="7">
    <source>
        <dbReference type="ARBA" id="ARBA00047899"/>
    </source>
</evidence>
<dbReference type="OrthoDB" id="9788659at2"/>
<dbReference type="FunFam" id="3.30.200.20:FF:000035">
    <property type="entry name" value="Serine/threonine protein kinase Stk1"/>
    <property type="match status" value="1"/>
</dbReference>
<reference evidence="10 11" key="2">
    <citation type="submission" date="2018-06" db="EMBL/GenBank/DDBJ databases">
        <authorList>
            <person name="Zhirakovskaya E."/>
        </authorList>
    </citation>
    <scope>NUCLEOTIDE SEQUENCE [LARGE SCALE GENOMIC DNA]</scope>
    <source>
        <strain evidence="10 11">FBKL4.011</strain>
    </source>
</reference>
<evidence type="ECO:0000256" key="1">
    <source>
        <dbReference type="ARBA" id="ARBA00012513"/>
    </source>
</evidence>
<dbReference type="PANTHER" id="PTHR43289">
    <property type="entry name" value="MITOGEN-ACTIVATED PROTEIN KINASE KINASE KINASE 20-RELATED"/>
    <property type="match status" value="1"/>
</dbReference>